<dbReference type="GeneID" id="101893296"/>
<dbReference type="AlphaFoldDB" id="A0A9J7DCV5"/>
<dbReference type="Pfam" id="PF16086">
    <property type="entry name" value="DUF4816"/>
    <property type="match status" value="1"/>
</dbReference>
<evidence type="ECO:0000256" key="1">
    <source>
        <dbReference type="SAM" id="SignalP"/>
    </source>
</evidence>
<dbReference type="KEGG" id="mde:101893296"/>
<feature type="signal peptide" evidence="1">
    <location>
        <begin position="1"/>
        <end position="22"/>
    </location>
</feature>
<protein>
    <submittedName>
        <fullName evidence="3">Uncharacterized protein LOC101893296</fullName>
    </submittedName>
</protein>
<evidence type="ECO:0000313" key="3">
    <source>
        <dbReference type="RefSeq" id="XP_011296269.2"/>
    </source>
</evidence>
<proteinExistence type="predicted"/>
<dbReference type="Proteomes" id="UP001652621">
    <property type="component" value="Unplaced"/>
</dbReference>
<keyword evidence="1" id="KW-0732">Signal</keyword>
<feature type="chain" id="PRO_5039920728" evidence="1">
    <location>
        <begin position="23"/>
        <end position="103"/>
    </location>
</feature>
<gene>
    <name evidence="3" type="primary">LOC101893296</name>
</gene>
<dbReference type="RefSeq" id="XP_011296269.2">
    <property type="nucleotide sequence ID" value="XM_011297967.3"/>
</dbReference>
<reference evidence="3" key="1">
    <citation type="submission" date="2025-08" db="UniProtKB">
        <authorList>
            <consortium name="RefSeq"/>
        </authorList>
    </citation>
    <scope>IDENTIFICATION</scope>
    <source>
        <strain evidence="3">Aabys</strain>
        <tissue evidence="3">Whole body</tissue>
    </source>
</reference>
<dbReference type="OrthoDB" id="6743392at2759"/>
<organism evidence="2 3">
    <name type="scientific">Musca domestica</name>
    <name type="common">House fly</name>
    <dbReference type="NCBI Taxonomy" id="7370"/>
    <lineage>
        <taxon>Eukaryota</taxon>
        <taxon>Metazoa</taxon>
        <taxon>Ecdysozoa</taxon>
        <taxon>Arthropoda</taxon>
        <taxon>Hexapoda</taxon>
        <taxon>Insecta</taxon>
        <taxon>Pterygota</taxon>
        <taxon>Neoptera</taxon>
        <taxon>Endopterygota</taxon>
        <taxon>Diptera</taxon>
        <taxon>Brachycera</taxon>
        <taxon>Muscomorpha</taxon>
        <taxon>Muscoidea</taxon>
        <taxon>Muscidae</taxon>
        <taxon>Musca</taxon>
    </lineage>
</organism>
<dbReference type="VEuPathDB" id="VectorBase:MDOMA2_004294"/>
<dbReference type="InterPro" id="IPR032134">
    <property type="entry name" value="DUF4816"/>
</dbReference>
<sequence>MKFLLTALLCIMSVTLISYTSALTTTKTEIVKHTDSDPEKEGFWARKESWKSRWVKYWRPKTIYVPVWKKVWTPVIQNEWVPLPNSPVGWSKHDKSSVSEIVY</sequence>
<keyword evidence="2" id="KW-1185">Reference proteome</keyword>
<accession>A0A9J7DCV5</accession>
<evidence type="ECO:0000313" key="2">
    <source>
        <dbReference type="Proteomes" id="UP001652621"/>
    </source>
</evidence>
<name>A0A9J7DCV5_MUSDO</name>